<dbReference type="EMBL" id="BQNB010019085">
    <property type="protein sequence ID" value="GJT81492.1"/>
    <property type="molecule type" value="Genomic_DNA"/>
</dbReference>
<sequence>MITIVFAATTPENTPFAYRASTSTNPNPMISPAFVEANYEDYDEEREMEPRPEPNREATPTPRTKSPVVRRQRERVVRFEEAPNREGSRRGRNAKGIRPSKIEAENREVNIPPLLAAHLGRNESGQHLQSSLTSV</sequence>
<feature type="region of interest" description="Disordered" evidence="1">
    <location>
        <begin position="116"/>
        <end position="135"/>
    </location>
</feature>
<reference evidence="2" key="2">
    <citation type="submission" date="2022-01" db="EMBL/GenBank/DDBJ databases">
        <authorList>
            <person name="Yamashiro T."/>
            <person name="Shiraishi A."/>
            <person name="Satake H."/>
            <person name="Nakayama K."/>
        </authorList>
    </citation>
    <scope>NUCLEOTIDE SEQUENCE</scope>
</reference>
<feature type="compositionally biased region" description="Polar residues" evidence="1">
    <location>
        <begin position="123"/>
        <end position="135"/>
    </location>
</feature>
<gene>
    <name evidence="2" type="ORF">Tco_1055834</name>
</gene>
<protein>
    <submittedName>
        <fullName evidence="2">Uncharacterized protein</fullName>
    </submittedName>
</protein>
<feature type="region of interest" description="Disordered" evidence="1">
    <location>
        <begin position="38"/>
        <end position="109"/>
    </location>
</feature>
<feature type="compositionally biased region" description="Acidic residues" evidence="1">
    <location>
        <begin position="38"/>
        <end position="47"/>
    </location>
</feature>
<comment type="caution">
    <text evidence="2">The sequence shown here is derived from an EMBL/GenBank/DDBJ whole genome shotgun (WGS) entry which is preliminary data.</text>
</comment>
<feature type="compositionally biased region" description="Basic and acidic residues" evidence="1">
    <location>
        <begin position="74"/>
        <end position="89"/>
    </location>
</feature>
<proteinExistence type="predicted"/>
<reference evidence="2" key="1">
    <citation type="journal article" date="2022" name="Int. J. Mol. Sci.">
        <title>Draft Genome of Tanacetum Coccineum: Genomic Comparison of Closely Related Tanacetum-Family Plants.</title>
        <authorList>
            <person name="Yamashiro T."/>
            <person name="Shiraishi A."/>
            <person name="Nakayama K."/>
            <person name="Satake H."/>
        </authorList>
    </citation>
    <scope>NUCLEOTIDE SEQUENCE</scope>
</reference>
<evidence type="ECO:0000313" key="2">
    <source>
        <dbReference type="EMBL" id="GJT81492.1"/>
    </source>
</evidence>
<dbReference type="Proteomes" id="UP001151760">
    <property type="component" value="Unassembled WGS sequence"/>
</dbReference>
<keyword evidence="3" id="KW-1185">Reference proteome</keyword>
<name>A0ABQ5H2K0_9ASTR</name>
<accession>A0ABQ5H2K0</accession>
<evidence type="ECO:0000256" key="1">
    <source>
        <dbReference type="SAM" id="MobiDB-lite"/>
    </source>
</evidence>
<organism evidence="2 3">
    <name type="scientific">Tanacetum coccineum</name>
    <dbReference type="NCBI Taxonomy" id="301880"/>
    <lineage>
        <taxon>Eukaryota</taxon>
        <taxon>Viridiplantae</taxon>
        <taxon>Streptophyta</taxon>
        <taxon>Embryophyta</taxon>
        <taxon>Tracheophyta</taxon>
        <taxon>Spermatophyta</taxon>
        <taxon>Magnoliopsida</taxon>
        <taxon>eudicotyledons</taxon>
        <taxon>Gunneridae</taxon>
        <taxon>Pentapetalae</taxon>
        <taxon>asterids</taxon>
        <taxon>campanulids</taxon>
        <taxon>Asterales</taxon>
        <taxon>Asteraceae</taxon>
        <taxon>Asteroideae</taxon>
        <taxon>Anthemideae</taxon>
        <taxon>Anthemidinae</taxon>
        <taxon>Tanacetum</taxon>
    </lineage>
</organism>
<evidence type="ECO:0000313" key="3">
    <source>
        <dbReference type="Proteomes" id="UP001151760"/>
    </source>
</evidence>